<evidence type="ECO:0000313" key="3">
    <source>
        <dbReference type="Proteomes" id="UP001485459"/>
    </source>
</evidence>
<dbReference type="Proteomes" id="UP001485459">
    <property type="component" value="Chromosome"/>
</dbReference>
<keyword evidence="1" id="KW-1133">Transmembrane helix</keyword>
<keyword evidence="1" id="KW-0812">Transmembrane</keyword>
<reference evidence="3" key="1">
    <citation type="submission" date="2024-03" db="EMBL/GenBank/DDBJ databases">
        <title>Chitinophaga horti sp. nov., isolated from garden soil.</title>
        <authorList>
            <person name="Lee D.S."/>
            <person name="Han D.M."/>
            <person name="Baek J.H."/>
            <person name="Choi D.G."/>
            <person name="Jeon J.H."/>
            <person name="Jeon C.O."/>
        </authorList>
    </citation>
    <scope>NUCLEOTIDE SEQUENCE [LARGE SCALE GENOMIC DNA]</scope>
    <source>
        <strain evidence="3">GPA1</strain>
    </source>
</reference>
<feature type="transmembrane region" description="Helical" evidence="1">
    <location>
        <begin position="61"/>
        <end position="79"/>
    </location>
</feature>
<organism evidence="2 3">
    <name type="scientific">Chitinophaga pollutisoli</name>
    <dbReference type="NCBI Taxonomy" id="3133966"/>
    <lineage>
        <taxon>Bacteria</taxon>
        <taxon>Pseudomonadati</taxon>
        <taxon>Bacteroidota</taxon>
        <taxon>Chitinophagia</taxon>
        <taxon>Chitinophagales</taxon>
        <taxon>Chitinophagaceae</taxon>
        <taxon>Chitinophaga</taxon>
    </lineage>
</organism>
<evidence type="ECO:0000256" key="1">
    <source>
        <dbReference type="SAM" id="Phobius"/>
    </source>
</evidence>
<gene>
    <name evidence="2" type="ORF">WJU16_04085</name>
</gene>
<name>A0ABZ2YSJ0_9BACT</name>
<keyword evidence="1" id="KW-0472">Membrane</keyword>
<feature type="transmembrane region" description="Helical" evidence="1">
    <location>
        <begin position="28"/>
        <end position="49"/>
    </location>
</feature>
<proteinExistence type="predicted"/>
<keyword evidence="3" id="KW-1185">Reference proteome</keyword>
<dbReference type="EMBL" id="CP149822">
    <property type="protein sequence ID" value="WZN42215.1"/>
    <property type="molecule type" value="Genomic_DNA"/>
</dbReference>
<sequence>MRIVIDNFTITETYDAIELRFRRSFKDWFDLTWSIIFTAFAGWLVWFVYRDGLQHLSAGKWAFGIFITIIAVLLAGDLWSRLVSPAGKLAWIDKSSQSLTIRPSIFNKRTYPLREVSGFTSSNKGSRPSILHYIRRSMPRTLRLRLKRGGTVPLAHLSTIDIINLGNRQPRTDAILRAKRVADEMNGYINQVKSSGERNIRFR</sequence>
<evidence type="ECO:0000313" key="2">
    <source>
        <dbReference type="EMBL" id="WZN42215.1"/>
    </source>
</evidence>
<dbReference type="RefSeq" id="WP_341837051.1">
    <property type="nucleotide sequence ID" value="NZ_CP149822.1"/>
</dbReference>
<accession>A0ABZ2YSJ0</accession>
<protein>
    <submittedName>
        <fullName evidence="2">Uncharacterized protein</fullName>
    </submittedName>
</protein>